<feature type="transmembrane region" description="Helical" evidence="3">
    <location>
        <begin position="95"/>
        <end position="112"/>
    </location>
</feature>
<reference evidence="7 9" key="2">
    <citation type="submission" date="2019-03" db="EMBL/GenBank/DDBJ databases">
        <title>Genomic Encyclopedia of Type Strains, Phase IV (KMG-IV): sequencing the most valuable type-strain genomes for metagenomic binning, comparative biology and taxonomic classification.</title>
        <authorList>
            <person name="Goeker M."/>
        </authorList>
    </citation>
    <scope>NUCLEOTIDE SEQUENCE [LARGE SCALE GENOMIC DNA]</scope>
    <source>
        <strain evidence="7 9">DSM 101483</strain>
    </source>
</reference>
<dbReference type="InterPro" id="IPR032523">
    <property type="entry name" value="CcmF_C"/>
</dbReference>
<feature type="transmembrane region" description="Helical" evidence="3">
    <location>
        <begin position="603"/>
        <end position="622"/>
    </location>
</feature>
<dbReference type="KEGG" id="dej:AWY79_15200"/>
<protein>
    <submittedName>
        <fullName evidence="6">Cytochrome C biogenesis protein CcmF</fullName>
    </submittedName>
    <submittedName>
        <fullName evidence="7">Cytochrome c-type biogenesis protein CcmF</fullName>
    </submittedName>
</protein>
<keyword evidence="3" id="KW-1133">Transmembrane helix</keyword>
<dbReference type="AlphaFoldDB" id="A0A126QQI5"/>
<feature type="domain" description="Cytochrome c assembly protein" evidence="4">
    <location>
        <begin position="88"/>
        <end position="295"/>
    </location>
</feature>
<evidence type="ECO:0000256" key="1">
    <source>
        <dbReference type="ARBA" id="ARBA00009186"/>
    </source>
</evidence>
<feature type="transmembrane region" description="Helical" evidence="3">
    <location>
        <begin position="176"/>
        <end position="198"/>
    </location>
</feature>
<name>A0A126QQI5_9BACT</name>
<reference evidence="6 8" key="1">
    <citation type="journal article" date="2016" name="Front. Microbiol.">
        <title>Genome Sequence of the Piezophilic, Mesophilic Sulfate-Reducing Bacterium Desulfovibrio indicus J2T.</title>
        <authorList>
            <person name="Cao J."/>
            <person name="Maignien L."/>
            <person name="Shao Z."/>
            <person name="Alain K."/>
            <person name="Jebbar M."/>
        </authorList>
    </citation>
    <scope>NUCLEOTIDE SEQUENCE [LARGE SCALE GENOMIC DNA]</scope>
    <source>
        <strain evidence="6 8">J2</strain>
    </source>
</reference>
<feature type="transmembrane region" description="Helical" evidence="3">
    <location>
        <begin position="351"/>
        <end position="372"/>
    </location>
</feature>
<dbReference type="GO" id="GO:0015232">
    <property type="term" value="F:heme transmembrane transporter activity"/>
    <property type="evidence" value="ECO:0007669"/>
    <property type="project" value="InterPro"/>
</dbReference>
<evidence type="ECO:0000313" key="6">
    <source>
        <dbReference type="EMBL" id="AMK12353.1"/>
    </source>
</evidence>
<dbReference type="Pfam" id="PF16327">
    <property type="entry name" value="CcmF_C"/>
    <property type="match status" value="1"/>
</dbReference>
<feature type="transmembrane region" description="Helical" evidence="3">
    <location>
        <begin position="124"/>
        <end position="144"/>
    </location>
</feature>
<evidence type="ECO:0000313" key="8">
    <source>
        <dbReference type="Proteomes" id="UP000055611"/>
    </source>
</evidence>
<dbReference type="GO" id="GO:0017004">
    <property type="term" value="P:cytochrome complex assembly"/>
    <property type="evidence" value="ECO:0007669"/>
    <property type="project" value="UniProtKB-KW"/>
</dbReference>
<feature type="transmembrane region" description="Helical" evidence="3">
    <location>
        <begin position="387"/>
        <end position="411"/>
    </location>
</feature>
<feature type="transmembrane region" description="Helical" evidence="3">
    <location>
        <begin position="476"/>
        <end position="494"/>
    </location>
</feature>
<dbReference type="Proteomes" id="UP000055611">
    <property type="component" value="Chromosome"/>
</dbReference>
<dbReference type="GO" id="GO:0016020">
    <property type="term" value="C:membrane"/>
    <property type="evidence" value="ECO:0007669"/>
    <property type="project" value="InterPro"/>
</dbReference>
<dbReference type="EMBL" id="CP014206">
    <property type="protein sequence ID" value="AMK12353.1"/>
    <property type="molecule type" value="Genomic_DNA"/>
</dbReference>
<dbReference type="PRINTS" id="PR01410">
    <property type="entry name" value="CCBIOGENESIS"/>
</dbReference>
<evidence type="ECO:0000313" key="7">
    <source>
        <dbReference type="EMBL" id="TDT90643.1"/>
    </source>
</evidence>
<dbReference type="InterPro" id="IPR003567">
    <property type="entry name" value="Cyt_c_biogenesis"/>
</dbReference>
<comment type="similarity">
    <text evidence="1">Belongs to the CcmF/CycK/Ccl1/NrfE/CcsA family.</text>
</comment>
<dbReference type="PANTHER" id="PTHR43653">
    <property type="entry name" value="CYTOCHROME C ASSEMBLY PROTEIN-RELATED"/>
    <property type="match status" value="1"/>
</dbReference>
<evidence type="ECO:0000259" key="4">
    <source>
        <dbReference type="Pfam" id="PF01578"/>
    </source>
</evidence>
<evidence type="ECO:0000313" key="9">
    <source>
        <dbReference type="Proteomes" id="UP000295506"/>
    </source>
</evidence>
<keyword evidence="2" id="KW-0201">Cytochrome c-type biogenesis</keyword>
<feature type="transmembrane region" description="Helical" evidence="3">
    <location>
        <begin position="210"/>
        <end position="228"/>
    </location>
</feature>
<feature type="transmembrane region" description="Helical" evidence="3">
    <location>
        <begin position="418"/>
        <end position="437"/>
    </location>
</feature>
<sequence>MHLTGYVGLLFSLLAFLFLAGFAGYAAWSRKGETLTLLERGQMLAAGGVIFSTLLLLVGLTSRDYSFRYVYDNVDNALSFVYTLTALWGGREGSLLFWELIIAVSGMIFVATPGYKSFSDGTKLFFWMFFLTVQAFFLLLLTGWSNPFIEIIPAPADGRGLNPLLRNPGMIFHPPLLFLGFALYTIPACSALAASIAGEKKSWIAVVRNWNILSWIFLTAGIILGGWWSYMELGWGGYWAWDPVENASLIPWFAGTAVLHTAIIESRRNALQRTNVFLMSLTFVLCIFSTYLTRSGVIDSLHTFGASGVAKPLFWSMVVFMGLTVMVTFLSERLTHRSLSDFLSRQGMLVIAAWVLLALGMVVTLGTMWPVISQLWTHSPMGLDANFYNRVCLPFMALLVLIFCVCPWLGWKGGVRNVMGLSIVGGVLVVSFGVLYFTGMTNVLAALTAAASVAAIVGIGLLFALYPAMRAMRQSWGAYGIHLGLVLLALGIAFSGPYKVEREVILAQGETAQIAEFTVTFTGLHEDRNIGDIDVRATATLAVTKDGRDVGVLRPDKRIYKNFPNQQFAEVGTIPSFGDELYATLLGLTEDNKASFKISVNPLVNWIWIGGTLMCVVAFLLLRRMPRPGEVR</sequence>
<accession>A0A126QQI5</accession>
<dbReference type="PANTHER" id="PTHR43653:SF1">
    <property type="entry name" value="CYTOCHROME C-TYPE BIOGENESIS PROTEIN CCMF"/>
    <property type="match status" value="1"/>
</dbReference>
<feature type="transmembrane region" description="Helical" evidence="3">
    <location>
        <begin position="6"/>
        <end position="28"/>
    </location>
</feature>
<dbReference type="RefSeq" id="WP_066805808.1">
    <property type="nucleotide sequence ID" value="NZ_CP014206.1"/>
</dbReference>
<evidence type="ECO:0000259" key="5">
    <source>
        <dbReference type="Pfam" id="PF16327"/>
    </source>
</evidence>
<gene>
    <name evidence="6" type="ORF">AWY79_15200</name>
    <name evidence="7" type="ORF">EDC59_10273</name>
</gene>
<feature type="transmembrane region" description="Helical" evidence="3">
    <location>
        <begin position="276"/>
        <end position="293"/>
    </location>
</feature>
<feature type="transmembrane region" description="Helical" evidence="3">
    <location>
        <begin position="443"/>
        <end position="464"/>
    </location>
</feature>
<keyword evidence="8" id="KW-1185">Reference proteome</keyword>
<feature type="transmembrane region" description="Helical" evidence="3">
    <location>
        <begin position="313"/>
        <end position="330"/>
    </location>
</feature>
<organism evidence="7 9">
    <name type="scientific">Pseudodesulfovibrio indicus</name>
    <dbReference type="NCBI Taxonomy" id="1716143"/>
    <lineage>
        <taxon>Bacteria</taxon>
        <taxon>Pseudomonadati</taxon>
        <taxon>Thermodesulfobacteriota</taxon>
        <taxon>Desulfovibrionia</taxon>
        <taxon>Desulfovibrionales</taxon>
        <taxon>Desulfovibrionaceae</taxon>
    </lineage>
</organism>
<dbReference type="GO" id="GO:0020037">
    <property type="term" value="F:heme binding"/>
    <property type="evidence" value="ECO:0007669"/>
    <property type="project" value="InterPro"/>
</dbReference>
<dbReference type="InterPro" id="IPR002541">
    <property type="entry name" value="Cyt_c_assembly"/>
</dbReference>
<evidence type="ECO:0000256" key="2">
    <source>
        <dbReference type="ARBA" id="ARBA00022748"/>
    </source>
</evidence>
<keyword evidence="3" id="KW-0472">Membrane</keyword>
<feature type="transmembrane region" description="Helical" evidence="3">
    <location>
        <begin position="40"/>
        <end position="60"/>
    </location>
</feature>
<evidence type="ECO:0000256" key="3">
    <source>
        <dbReference type="SAM" id="Phobius"/>
    </source>
</evidence>
<dbReference type="EMBL" id="SOBK01000002">
    <property type="protein sequence ID" value="TDT90643.1"/>
    <property type="molecule type" value="Genomic_DNA"/>
</dbReference>
<feature type="domain" description="Cytochrome c-type biogenesis protein CcmF C-terminal" evidence="5">
    <location>
        <begin position="328"/>
        <end position="621"/>
    </location>
</feature>
<proteinExistence type="inferred from homology"/>
<keyword evidence="3" id="KW-0812">Transmembrane</keyword>
<dbReference type="Proteomes" id="UP000295506">
    <property type="component" value="Unassembled WGS sequence"/>
</dbReference>
<dbReference type="Pfam" id="PF01578">
    <property type="entry name" value="Cytochrom_C_asm"/>
    <property type="match status" value="1"/>
</dbReference>
<dbReference type="OrthoDB" id="9761451at2"/>
<feature type="transmembrane region" description="Helical" evidence="3">
    <location>
        <begin position="248"/>
        <end position="264"/>
    </location>
</feature>